<dbReference type="SUPFAM" id="SSF101322">
    <property type="entry name" value="YcfC-like"/>
    <property type="match status" value="1"/>
</dbReference>
<dbReference type="AlphaFoldDB" id="A0A2K8L7V1"/>
<dbReference type="Pfam" id="PF04356">
    <property type="entry name" value="DUF489"/>
    <property type="match status" value="1"/>
</dbReference>
<comment type="subcellular location">
    <subcellularLocation>
        <location evidence="1">Cytoplasm</location>
    </subcellularLocation>
</comment>
<protein>
    <submittedName>
        <fullName evidence="5">High frequency lysogenization protein</fullName>
    </submittedName>
</protein>
<dbReference type="GO" id="GO:0005737">
    <property type="term" value="C:cytoplasm"/>
    <property type="evidence" value="ECO:0007669"/>
    <property type="project" value="UniProtKB-SubCell"/>
</dbReference>
<dbReference type="InterPro" id="IPR007451">
    <property type="entry name" value="HflD"/>
</dbReference>
<dbReference type="RefSeq" id="WP_100278140.1">
    <property type="nucleotide sequence ID" value="NZ_CP018799.1"/>
</dbReference>
<keyword evidence="3" id="KW-0963">Cytoplasm</keyword>
<dbReference type="InterPro" id="IPR035932">
    <property type="entry name" value="HflD-like_sf"/>
</dbReference>
<dbReference type="OrthoDB" id="9788031at2"/>
<evidence type="ECO:0000256" key="2">
    <source>
        <dbReference type="ARBA" id="ARBA00022475"/>
    </source>
</evidence>
<evidence type="ECO:0000313" key="5">
    <source>
        <dbReference type="EMBL" id="ATX80366.1"/>
    </source>
</evidence>
<keyword evidence="2" id="KW-1003">Cell membrane</keyword>
<evidence type="ECO:0000313" key="6">
    <source>
        <dbReference type="Proteomes" id="UP000231701"/>
    </source>
</evidence>
<dbReference type="HAMAP" id="MF_00695">
    <property type="entry name" value="HflD_protein"/>
    <property type="match status" value="1"/>
</dbReference>
<dbReference type="PANTHER" id="PTHR38100">
    <property type="entry name" value="HIGH FREQUENCY LYSOGENIZATION PROTEIN HFLD"/>
    <property type="match status" value="1"/>
</dbReference>
<dbReference type="Gene3D" id="1.10.3890.10">
    <property type="entry name" value="HflD-like"/>
    <property type="match status" value="1"/>
</dbReference>
<dbReference type="Proteomes" id="UP000231701">
    <property type="component" value="Chromosome"/>
</dbReference>
<keyword evidence="4" id="KW-0472">Membrane</keyword>
<evidence type="ECO:0000256" key="4">
    <source>
        <dbReference type="ARBA" id="ARBA00023136"/>
    </source>
</evidence>
<dbReference type="EMBL" id="CP018799">
    <property type="protein sequence ID" value="ATX80366.1"/>
    <property type="molecule type" value="Genomic_DNA"/>
</dbReference>
<dbReference type="KEGG" id="maes:Ga0123461_1960"/>
<dbReference type="PANTHER" id="PTHR38100:SF1">
    <property type="entry name" value="HIGH FREQUENCY LYSOGENIZATION PROTEIN HFLD"/>
    <property type="match status" value="1"/>
</dbReference>
<proteinExistence type="inferred from homology"/>
<gene>
    <name evidence="5" type="ORF">Ga0123461_1960</name>
</gene>
<evidence type="ECO:0000256" key="3">
    <source>
        <dbReference type="ARBA" id="ARBA00022490"/>
    </source>
</evidence>
<reference evidence="5 6" key="1">
    <citation type="submission" date="2016-12" db="EMBL/GenBank/DDBJ databases">
        <title>Isolation and genomic insights into novel planktonic Zetaproteobacteria from stratified waters of the Chesapeake Bay.</title>
        <authorList>
            <person name="McAllister S.M."/>
            <person name="Kato S."/>
            <person name="Chan C.S."/>
            <person name="Chiu B.K."/>
            <person name="Field E.K."/>
        </authorList>
    </citation>
    <scope>NUCLEOTIDE SEQUENCE [LARGE SCALE GENOMIC DNA]</scope>
    <source>
        <strain evidence="5 6">CP-5</strain>
    </source>
</reference>
<dbReference type="NCBIfam" id="NF001246">
    <property type="entry name" value="PRK00218.1-2"/>
    <property type="match status" value="1"/>
</dbReference>
<organism evidence="5 6">
    <name type="scientific">Mariprofundus aestuarium</name>
    <dbReference type="NCBI Taxonomy" id="1921086"/>
    <lineage>
        <taxon>Bacteria</taxon>
        <taxon>Pseudomonadati</taxon>
        <taxon>Pseudomonadota</taxon>
        <taxon>Candidatius Mariprofundia</taxon>
        <taxon>Mariprofundales</taxon>
        <taxon>Mariprofundaceae</taxon>
        <taxon>Mariprofundus</taxon>
    </lineage>
</organism>
<sequence length="219" mass="24243">MSASSLHTTPLNRRVIALAALTQAVYLVDSIARKGLADAEDSRALIESIFIDSMEHKSPADLYGGLNHLRTGIRISIEVLQGKPLPQGKALLSYSAGLLSIEQRLSRNADMRRKLADGMARIDKQKHYFGSATHPSVIAAIADLYGETISTMKQRIIVRGKSEFLSQSDNTHRVRVLLMAGLRAAHLWRTHGGGHMTLLFRRKALLRELELLQKAITLD</sequence>
<name>A0A2K8L7V1_MARES</name>
<accession>A0A2K8L7V1</accession>
<keyword evidence="6" id="KW-1185">Reference proteome</keyword>
<evidence type="ECO:0000256" key="1">
    <source>
        <dbReference type="ARBA" id="ARBA00004496"/>
    </source>
</evidence>